<dbReference type="Proteomes" id="UP000198290">
    <property type="component" value="Chromosome"/>
</dbReference>
<dbReference type="InterPro" id="IPR000620">
    <property type="entry name" value="EamA_dom"/>
</dbReference>
<keyword evidence="5 6" id="KW-0472">Membrane</keyword>
<keyword evidence="9" id="KW-1185">Reference proteome</keyword>
<comment type="similarity">
    <text evidence="2">Belongs to the EamA transporter family.</text>
</comment>
<dbReference type="Pfam" id="PF00892">
    <property type="entry name" value="EamA"/>
    <property type="match status" value="2"/>
</dbReference>
<feature type="transmembrane region" description="Helical" evidence="6">
    <location>
        <begin position="141"/>
        <end position="160"/>
    </location>
</feature>
<dbReference type="AlphaFoldDB" id="A0A3G9GAI5"/>
<accession>A0A3G9GAI5</accession>
<reference evidence="8 9" key="2">
    <citation type="journal article" date="2017" name="Genome Announc.">
        <title>Draft genome sequence of Aquitalea magnusonii strain H3, a plant growth-promoting bacterium of duckweed Lemna minor.</title>
        <authorList>
            <person name="Ishizawa H."/>
            <person name="Kuroda M."/>
            <person name="Ike M."/>
        </authorList>
    </citation>
    <scope>NUCLEOTIDE SEQUENCE [LARGE SCALE GENOMIC DNA]</scope>
    <source>
        <strain evidence="8 9">H3</strain>
    </source>
</reference>
<evidence type="ECO:0000256" key="2">
    <source>
        <dbReference type="ARBA" id="ARBA00007362"/>
    </source>
</evidence>
<evidence type="ECO:0000256" key="6">
    <source>
        <dbReference type="SAM" id="Phobius"/>
    </source>
</evidence>
<name>A0A3G9GAI5_9NEIS</name>
<feature type="transmembrane region" description="Helical" evidence="6">
    <location>
        <begin position="284"/>
        <end position="303"/>
    </location>
</feature>
<keyword evidence="3 6" id="KW-0812">Transmembrane</keyword>
<feature type="transmembrane region" description="Helical" evidence="6">
    <location>
        <begin position="20"/>
        <end position="44"/>
    </location>
</feature>
<feature type="transmembrane region" description="Helical" evidence="6">
    <location>
        <begin position="166"/>
        <end position="185"/>
    </location>
</feature>
<evidence type="ECO:0000256" key="5">
    <source>
        <dbReference type="ARBA" id="ARBA00023136"/>
    </source>
</evidence>
<reference evidence="9" key="1">
    <citation type="journal article" date="2017" name="Biotechnol. Biofuels">
        <title>Evaluation of environmental bacterial communities as a factor affecting the growth of duckweed Lemna minor.</title>
        <authorList>
            <person name="Ishizawa H."/>
            <person name="Kuroda M."/>
            <person name="Morikawa M."/>
            <person name="Ike M."/>
        </authorList>
    </citation>
    <scope>NUCLEOTIDE SEQUENCE [LARGE SCALE GENOMIC DNA]</scope>
    <source>
        <strain evidence="9">H3</strain>
    </source>
</reference>
<feature type="domain" description="EamA" evidence="7">
    <location>
        <begin position="168"/>
        <end position="301"/>
    </location>
</feature>
<dbReference type="GO" id="GO:0016020">
    <property type="term" value="C:membrane"/>
    <property type="evidence" value="ECO:0007669"/>
    <property type="project" value="UniProtKB-SubCell"/>
</dbReference>
<proteinExistence type="inferred from homology"/>
<evidence type="ECO:0000256" key="4">
    <source>
        <dbReference type="ARBA" id="ARBA00022989"/>
    </source>
</evidence>
<dbReference type="PANTHER" id="PTHR32322">
    <property type="entry name" value="INNER MEMBRANE TRANSPORTER"/>
    <property type="match status" value="1"/>
</dbReference>
<reference evidence="9" key="3">
    <citation type="journal article" date="2017" name="Plant Physiol. Biochem.">
        <title>Differential oxidative and antioxidative response of duckweed Lemna minor toward plant growth promoting/inhibiting bacteria.</title>
        <authorList>
            <person name="Ishizawa H."/>
            <person name="Kuroda M."/>
            <person name="Morikawa M."/>
            <person name="Ike M."/>
        </authorList>
    </citation>
    <scope>NUCLEOTIDE SEQUENCE [LARGE SCALE GENOMIC DNA]</scope>
    <source>
        <strain evidence="9">H3</strain>
    </source>
</reference>
<feature type="transmembrane region" description="Helical" evidence="6">
    <location>
        <begin position="82"/>
        <end position="104"/>
    </location>
</feature>
<dbReference type="SUPFAM" id="SSF103481">
    <property type="entry name" value="Multidrug resistance efflux transporter EmrE"/>
    <property type="match status" value="2"/>
</dbReference>
<evidence type="ECO:0000313" key="8">
    <source>
        <dbReference type="EMBL" id="BBF84505.1"/>
    </source>
</evidence>
<evidence type="ECO:0000256" key="1">
    <source>
        <dbReference type="ARBA" id="ARBA00004141"/>
    </source>
</evidence>
<dbReference type="InterPro" id="IPR050638">
    <property type="entry name" value="AA-Vitamin_Transporters"/>
</dbReference>
<dbReference type="InterPro" id="IPR037185">
    <property type="entry name" value="EmrE-like"/>
</dbReference>
<evidence type="ECO:0000313" key="9">
    <source>
        <dbReference type="Proteomes" id="UP000198290"/>
    </source>
</evidence>
<organism evidence="8 9">
    <name type="scientific">Aquitalea magnusonii</name>
    <dbReference type="NCBI Taxonomy" id="332411"/>
    <lineage>
        <taxon>Bacteria</taxon>
        <taxon>Pseudomonadati</taxon>
        <taxon>Pseudomonadota</taxon>
        <taxon>Betaproteobacteria</taxon>
        <taxon>Neisseriales</taxon>
        <taxon>Chromobacteriaceae</taxon>
        <taxon>Aquitalea</taxon>
    </lineage>
</organism>
<feature type="transmembrane region" description="Helical" evidence="6">
    <location>
        <begin position="197"/>
        <end position="217"/>
    </location>
</feature>
<sequence>MSLPSSAFRQFDLFMQHRMVLDVAAPIVFLLLWATGFAVVKIGLQHIEPLTFLALRYGCVVVILLPIQLGFRLPVPHHGRDWLNVCVIGVCIQVIYFGGTYLALRAGLSAGALALMVSLQPILVAIIAPIWIKERVSSKQWCGLSLGFAGAAIVILSKSAIESTPWQGITLSCIALSGMTLGVLYEKKTSASMHPISATLIQTSVGLLLIAPLALLLESGHIEWRSEMLCSLAYLVIGNSLIAIGLLLHLVRHRPASRVSALFFLVPPCAAIAAGVLLGESMPGLAWLGIGLATAGVWLTVNLR</sequence>
<evidence type="ECO:0000259" key="7">
    <source>
        <dbReference type="Pfam" id="PF00892"/>
    </source>
</evidence>
<feature type="transmembrane region" description="Helical" evidence="6">
    <location>
        <begin position="258"/>
        <end position="278"/>
    </location>
</feature>
<dbReference type="PANTHER" id="PTHR32322:SF2">
    <property type="entry name" value="EAMA DOMAIN-CONTAINING PROTEIN"/>
    <property type="match status" value="1"/>
</dbReference>
<feature type="transmembrane region" description="Helical" evidence="6">
    <location>
        <begin position="50"/>
        <end position="70"/>
    </location>
</feature>
<gene>
    <name evidence="8" type="ORF">DLM_0864</name>
</gene>
<dbReference type="RefSeq" id="WP_197715502.1">
    <property type="nucleotide sequence ID" value="NZ_AP018823.1"/>
</dbReference>
<feature type="transmembrane region" description="Helical" evidence="6">
    <location>
        <begin position="232"/>
        <end position="251"/>
    </location>
</feature>
<dbReference type="EMBL" id="AP018823">
    <property type="protein sequence ID" value="BBF84505.1"/>
    <property type="molecule type" value="Genomic_DNA"/>
</dbReference>
<evidence type="ECO:0000256" key="3">
    <source>
        <dbReference type="ARBA" id="ARBA00022692"/>
    </source>
</evidence>
<dbReference type="KEGG" id="amah:DLM_0864"/>
<dbReference type="Gene3D" id="1.10.3730.20">
    <property type="match status" value="1"/>
</dbReference>
<comment type="subcellular location">
    <subcellularLocation>
        <location evidence="1">Membrane</location>
        <topology evidence="1">Multi-pass membrane protein</topology>
    </subcellularLocation>
</comment>
<keyword evidence="4 6" id="KW-1133">Transmembrane helix</keyword>
<feature type="domain" description="EamA" evidence="7">
    <location>
        <begin position="28"/>
        <end position="155"/>
    </location>
</feature>
<protein>
    <submittedName>
        <fullName evidence="8">Permease of the drug/metabolite transporter superfamily</fullName>
    </submittedName>
</protein>
<feature type="transmembrane region" description="Helical" evidence="6">
    <location>
        <begin position="110"/>
        <end position="132"/>
    </location>
</feature>